<name>A0A378YH30_9BURK</name>
<evidence type="ECO:0000313" key="1">
    <source>
        <dbReference type="EMBL" id="SUA76444.1"/>
    </source>
</evidence>
<evidence type="ECO:0000313" key="2">
    <source>
        <dbReference type="Proteomes" id="UP000254573"/>
    </source>
</evidence>
<dbReference type="EMBL" id="UGSG01000001">
    <property type="protein sequence ID" value="SUA76444.1"/>
    <property type="molecule type" value="Genomic_DNA"/>
</dbReference>
<reference evidence="1 2" key="1">
    <citation type="submission" date="2018-06" db="EMBL/GenBank/DDBJ databases">
        <authorList>
            <consortium name="Pathogen Informatics"/>
            <person name="Doyle S."/>
        </authorList>
    </citation>
    <scope>NUCLEOTIDE SEQUENCE [LARGE SCALE GENOMIC DNA]</scope>
    <source>
        <strain evidence="1 2">NCTC13160</strain>
    </source>
</reference>
<accession>A0A378YH30</accession>
<dbReference type="STRING" id="93220.A6P55_04265"/>
<dbReference type="AlphaFoldDB" id="A0A378YH30"/>
<proteinExistence type="predicted"/>
<gene>
    <name evidence="1" type="ORF">NCTC13160_01398</name>
</gene>
<organism evidence="1 2">
    <name type="scientific">Pandoraea pnomenusa</name>
    <dbReference type="NCBI Taxonomy" id="93220"/>
    <lineage>
        <taxon>Bacteria</taxon>
        <taxon>Pseudomonadati</taxon>
        <taxon>Pseudomonadota</taxon>
        <taxon>Betaproteobacteria</taxon>
        <taxon>Burkholderiales</taxon>
        <taxon>Burkholderiaceae</taxon>
        <taxon>Pandoraea</taxon>
    </lineage>
</organism>
<sequence length="299" mass="33107">MLSVPRNSRRARDDFWNPWAFDLATILGADIGVCRPPMDDLPQVPAGAATQDTQPHMTTSVTPSHIALAGHFERIIDSDKIGRYASAPSEKELTSLWGRIKDFFMGTHKEDAKLAIFRLANAQDTETQFRAFADLTRYVSPEHGSVLKWNIASAHGLDFQIGGDRIMMQTDAEAFLQQSPALSIEDSCRVLMTLTHDDHRVIEGMSHAGLHLDLLGPDATPAQLHKAARGHMFGMPALLDAMHVLGMHRDSEQMRINPFVTDFVRETLLAGGASHSDAHRFSEYASTLVLLTSAVRQRD</sequence>
<protein>
    <submittedName>
        <fullName evidence="1">Uncharacterized protein</fullName>
    </submittedName>
</protein>
<dbReference type="Gene3D" id="3.30.2440.10">
    <property type="entry name" value="Secreted effector protein SifA"/>
    <property type="match status" value="1"/>
</dbReference>
<dbReference type="Proteomes" id="UP000254573">
    <property type="component" value="Unassembled WGS sequence"/>
</dbReference>